<organism evidence="1 2">
    <name type="scientific">Streptosporangium roseum (strain ATCC 12428 / DSM 43021 / JCM 3005 / KCTC 9067 / NCIMB 10171 / NRRL 2505 / NI 9100)</name>
    <dbReference type="NCBI Taxonomy" id="479432"/>
    <lineage>
        <taxon>Bacteria</taxon>
        <taxon>Bacillati</taxon>
        <taxon>Actinomycetota</taxon>
        <taxon>Actinomycetes</taxon>
        <taxon>Streptosporangiales</taxon>
        <taxon>Streptosporangiaceae</taxon>
        <taxon>Streptosporangium</taxon>
    </lineage>
</organism>
<sequence length="42" mass="4672">MPHSFKAAARVFFRDAADHLPTTSEAVAWPYFSDPAIRGYCA</sequence>
<evidence type="ECO:0000313" key="2">
    <source>
        <dbReference type="Proteomes" id="UP000002029"/>
    </source>
</evidence>
<dbReference type="Proteomes" id="UP000002029">
    <property type="component" value="Chromosome"/>
</dbReference>
<dbReference type="KEGG" id="sro:Sros_7880"/>
<name>D2AU84_STRRD</name>
<dbReference type="EMBL" id="CP001814">
    <property type="protein sequence ID" value="ACZ90539.1"/>
    <property type="molecule type" value="Genomic_DNA"/>
</dbReference>
<dbReference type="AlphaFoldDB" id="D2AU84"/>
<reference evidence="1 2" key="1">
    <citation type="journal article" date="2010" name="Stand. Genomic Sci.">
        <title>Complete genome sequence of Streptosporangium roseum type strain (NI 9100).</title>
        <authorList>
            <person name="Nolan M."/>
            <person name="Sikorski J."/>
            <person name="Jando M."/>
            <person name="Lucas S."/>
            <person name="Lapidus A."/>
            <person name="Glavina Del Rio T."/>
            <person name="Chen F."/>
            <person name="Tice H."/>
            <person name="Pitluck S."/>
            <person name="Cheng J.F."/>
            <person name="Chertkov O."/>
            <person name="Sims D."/>
            <person name="Meincke L."/>
            <person name="Brettin T."/>
            <person name="Han C."/>
            <person name="Detter J.C."/>
            <person name="Bruce D."/>
            <person name="Goodwin L."/>
            <person name="Land M."/>
            <person name="Hauser L."/>
            <person name="Chang Y.J."/>
            <person name="Jeffries C.D."/>
            <person name="Ivanova N."/>
            <person name="Mavromatis K."/>
            <person name="Mikhailova N."/>
            <person name="Chen A."/>
            <person name="Palaniappan K."/>
            <person name="Chain P."/>
            <person name="Rohde M."/>
            <person name="Goker M."/>
            <person name="Bristow J."/>
            <person name="Eisen J.A."/>
            <person name="Markowitz V."/>
            <person name="Hugenholtz P."/>
            <person name="Kyrpides N.C."/>
            <person name="Klenk H.P."/>
        </authorList>
    </citation>
    <scope>NUCLEOTIDE SEQUENCE [LARGE SCALE GENOMIC DNA]</scope>
    <source>
        <strain evidence="2">ATCC 12428 / DSM 43021 / JCM 3005 / NI 9100</strain>
    </source>
</reference>
<evidence type="ECO:0000313" key="1">
    <source>
        <dbReference type="EMBL" id="ACZ90539.1"/>
    </source>
</evidence>
<accession>D2AU84</accession>
<dbReference type="HOGENOM" id="CLU_3258657_0_0_11"/>
<proteinExistence type="predicted"/>
<gene>
    <name evidence="1" type="ordered locus">Sros_7880</name>
</gene>
<protein>
    <submittedName>
        <fullName evidence="1">Uncharacterized protein</fullName>
    </submittedName>
</protein>
<keyword evidence="2" id="KW-1185">Reference proteome</keyword>